<evidence type="ECO:0000313" key="3">
    <source>
        <dbReference type="Proteomes" id="UP001500909"/>
    </source>
</evidence>
<gene>
    <name evidence="2" type="ORF">GCM10010361_78900</name>
</gene>
<comment type="caution">
    <text evidence="2">The sequence shown here is derived from an EMBL/GenBank/DDBJ whole genome shotgun (WGS) entry which is preliminary data.</text>
</comment>
<dbReference type="Proteomes" id="UP001500909">
    <property type="component" value="Unassembled WGS sequence"/>
</dbReference>
<organism evidence="2 3">
    <name type="scientific">Streptomyces olivaceiscleroticus</name>
    <dbReference type="NCBI Taxonomy" id="68245"/>
    <lineage>
        <taxon>Bacteria</taxon>
        <taxon>Bacillati</taxon>
        <taxon>Actinomycetota</taxon>
        <taxon>Actinomycetes</taxon>
        <taxon>Kitasatosporales</taxon>
        <taxon>Streptomycetaceae</taxon>
        <taxon>Streptomyces</taxon>
    </lineage>
</organism>
<proteinExistence type="predicted"/>
<dbReference type="EMBL" id="BAAABY010000070">
    <property type="protein sequence ID" value="GAA0501512.1"/>
    <property type="molecule type" value="Genomic_DNA"/>
</dbReference>
<sequence length="132" mass="13921">MSSDQQRPAQPEAYGVHIDAGPGHADIRLNGEVLPREQVAGYTLHHHSVAEALPTLILNTRQPDGIVWQGLARVAVGVQQDPGEVIAAFLDSVDPDVLDRAALNRTDLGSGKGAVARAMLTTLAEWAQGGEG</sequence>
<evidence type="ECO:0000256" key="1">
    <source>
        <dbReference type="SAM" id="MobiDB-lite"/>
    </source>
</evidence>
<dbReference type="RefSeq" id="WP_346100567.1">
    <property type="nucleotide sequence ID" value="NZ_BAAABY010000070.1"/>
</dbReference>
<feature type="region of interest" description="Disordered" evidence="1">
    <location>
        <begin position="1"/>
        <end position="21"/>
    </location>
</feature>
<reference evidence="2 3" key="1">
    <citation type="journal article" date="2019" name="Int. J. Syst. Evol. Microbiol.">
        <title>The Global Catalogue of Microorganisms (GCM) 10K type strain sequencing project: providing services to taxonomists for standard genome sequencing and annotation.</title>
        <authorList>
            <consortium name="The Broad Institute Genomics Platform"/>
            <consortium name="The Broad Institute Genome Sequencing Center for Infectious Disease"/>
            <person name="Wu L."/>
            <person name="Ma J."/>
        </authorList>
    </citation>
    <scope>NUCLEOTIDE SEQUENCE [LARGE SCALE GENOMIC DNA]</scope>
    <source>
        <strain evidence="2 3">JCM 4805</strain>
    </source>
</reference>
<keyword evidence="3" id="KW-1185">Reference proteome</keyword>
<evidence type="ECO:0000313" key="2">
    <source>
        <dbReference type="EMBL" id="GAA0501512.1"/>
    </source>
</evidence>
<protein>
    <submittedName>
        <fullName evidence="2">Uncharacterized protein</fullName>
    </submittedName>
</protein>
<name>A0ABN1BPK6_9ACTN</name>
<accession>A0ABN1BPK6</accession>